<sequence>MTLQKSKDLPVLKHNLLNTFSLALSKNYYKKIVTYDLILKQNCTSIMELPRLEKIVLNTSSKNYINDKKTLLVTLAALELISGQKPQLTYARKSVANFKIRQHQILGCKVVLRENLMYAFLDRLSRIVLPHIRDYTTKQNFTQENQKISSREKHTKKSTRFIACSFGLKNLMIFPELENHFELVENFRGMNFTFVFSHFREKDSENFTNKFTNLRLLLSGFQIPIH</sequence>
<name>A0A411IKT3_9CHLO</name>
<dbReference type="AlphaFoldDB" id="A0A411IKT3"/>
<dbReference type="GO" id="GO:0003735">
    <property type="term" value="F:structural constituent of ribosome"/>
    <property type="evidence" value="ECO:0007669"/>
    <property type="project" value="InterPro"/>
</dbReference>
<dbReference type="InterPro" id="IPR031310">
    <property type="entry name" value="Ribosomal_uL5_N"/>
</dbReference>
<dbReference type="GO" id="GO:1990904">
    <property type="term" value="C:ribonucleoprotein complex"/>
    <property type="evidence" value="ECO:0007669"/>
    <property type="project" value="UniProtKB-KW"/>
</dbReference>
<feature type="domain" description="Large ribosomal subunit protein uL5 N-terminal" evidence="5">
    <location>
        <begin position="46"/>
        <end position="101"/>
    </location>
</feature>
<keyword evidence="3 4" id="KW-0687">Ribonucleoprotein</keyword>
<proteinExistence type="inferred from homology"/>
<dbReference type="GO" id="GO:0005840">
    <property type="term" value="C:ribosome"/>
    <property type="evidence" value="ECO:0007669"/>
    <property type="project" value="UniProtKB-KW"/>
</dbReference>
<evidence type="ECO:0000259" key="5">
    <source>
        <dbReference type="Pfam" id="PF00281"/>
    </source>
</evidence>
<feature type="domain" description="Large ribosomal subunit protein uL5 C-terminal" evidence="6">
    <location>
        <begin position="106"/>
        <end position="224"/>
    </location>
</feature>
<evidence type="ECO:0000313" key="7">
    <source>
        <dbReference type="EMBL" id="QBB88983.1"/>
    </source>
</evidence>
<dbReference type="SUPFAM" id="SSF55282">
    <property type="entry name" value="RL5-like"/>
    <property type="match status" value="1"/>
</dbReference>
<comment type="similarity">
    <text evidence="1 4">Belongs to the universal ribosomal protein uL5 family.</text>
</comment>
<dbReference type="PIRSF" id="PIRSF002161">
    <property type="entry name" value="Ribosomal_L5"/>
    <property type="match status" value="1"/>
</dbReference>
<evidence type="ECO:0000259" key="6">
    <source>
        <dbReference type="Pfam" id="PF00673"/>
    </source>
</evidence>
<evidence type="ECO:0000256" key="4">
    <source>
        <dbReference type="RuleBase" id="RU003930"/>
    </source>
</evidence>
<accession>A0A411IKT3</accession>
<dbReference type="Gene3D" id="3.30.1440.10">
    <property type="match status" value="1"/>
</dbReference>
<gene>
    <name evidence="7" type="primary">rpl5</name>
</gene>
<organism evidence="7">
    <name type="scientific">Micractinium sp. LBA 32</name>
    <dbReference type="NCBI Taxonomy" id="1759591"/>
    <lineage>
        <taxon>Eukaryota</taxon>
        <taxon>Viridiplantae</taxon>
        <taxon>Chlorophyta</taxon>
        <taxon>core chlorophytes</taxon>
        <taxon>Trebouxiophyceae</taxon>
        <taxon>Chlorellales</taxon>
        <taxon>Chlorellaceae</taxon>
        <taxon>Chlorella clade</taxon>
        <taxon>Micractinium</taxon>
    </lineage>
</organism>
<dbReference type="InterPro" id="IPR031309">
    <property type="entry name" value="Ribosomal_uL5_C"/>
</dbReference>
<evidence type="ECO:0000256" key="2">
    <source>
        <dbReference type="ARBA" id="ARBA00022980"/>
    </source>
</evidence>
<evidence type="ECO:0000256" key="3">
    <source>
        <dbReference type="ARBA" id="ARBA00023274"/>
    </source>
</evidence>
<dbReference type="Pfam" id="PF00281">
    <property type="entry name" value="Ribosomal_L5"/>
    <property type="match status" value="1"/>
</dbReference>
<dbReference type="PANTHER" id="PTHR11994">
    <property type="entry name" value="60S RIBOSOMAL PROTEIN L11-RELATED"/>
    <property type="match status" value="1"/>
</dbReference>
<dbReference type="GO" id="GO:0006412">
    <property type="term" value="P:translation"/>
    <property type="evidence" value="ECO:0007669"/>
    <property type="project" value="InterPro"/>
</dbReference>
<dbReference type="InterPro" id="IPR002132">
    <property type="entry name" value="Ribosomal_uL5"/>
</dbReference>
<geneLocation type="mitochondrion" evidence="7"/>
<dbReference type="Pfam" id="PF00673">
    <property type="entry name" value="Ribosomal_L5_C"/>
    <property type="match status" value="1"/>
</dbReference>
<dbReference type="InterPro" id="IPR022803">
    <property type="entry name" value="Ribosomal_uL5_dom_sf"/>
</dbReference>
<keyword evidence="7" id="KW-0496">Mitochondrion</keyword>
<reference evidence="7" key="1">
    <citation type="submission" date="2018-08" db="EMBL/GenBank/DDBJ databases">
        <title>Complete mitochondrial genome of the green algae Micractinium sp. LBA 32.</title>
        <authorList>
            <person name="Hadi S.I.I.A."/>
            <person name="Steindorff A.S."/>
            <person name="Formighieri E.F."/>
            <person name="Brasil B.S.A.F."/>
            <person name="Oliveira G.C."/>
        </authorList>
    </citation>
    <scope>NUCLEOTIDE SEQUENCE</scope>
    <source>
        <strain evidence="7">LBA 32</strain>
    </source>
</reference>
<keyword evidence="2 4" id="KW-0689">Ribosomal protein</keyword>
<protein>
    <submittedName>
        <fullName evidence="7">50S ribosomal protein L5</fullName>
    </submittedName>
</protein>
<dbReference type="EMBL" id="MH718999">
    <property type="protein sequence ID" value="QBB88983.1"/>
    <property type="molecule type" value="Genomic_DNA"/>
</dbReference>
<evidence type="ECO:0000256" key="1">
    <source>
        <dbReference type="ARBA" id="ARBA00008553"/>
    </source>
</evidence>